<protein>
    <submittedName>
        <fullName evidence="4">MULTIHEME_CYTC domain-containing protein</fullName>
    </submittedName>
</protein>
<organism evidence="3 4">
    <name type="scientific">Heligmosomoides polygyrus</name>
    <name type="common">Parasitic roundworm</name>
    <dbReference type="NCBI Taxonomy" id="6339"/>
    <lineage>
        <taxon>Eukaryota</taxon>
        <taxon>Metazoa</taxon>
        <taxon>Ecdysozoa</taxon>
        <taxon>Nematoda</taxon>
        <taxon>Chromadorea</taxon>
        <taxon>Rhabditida</taxon>
        <taxon>Rhabditina</taxon>
        <taxon>Rhabditomorpha</taxon>
        <taxon>Strongyloidea</taxon>
        <taxon>Heligmosomidae</taxon>
        <taxon>Heligmosomoides</taxon>
    </lineage>
</organism>
<name>A0A183FJS1_HELPZ</name>
<dbReference type="EMBL" id="UZAH01025853">
    <property type="protein sequence ID" value="VDO71657.1"/>
    <property type="molecule type" value="Genomic_DNA"/>
</dbReference>
<reference evidence="2 3" key="1">
    <citation type="submission" date="2018-11" db="EMBL/GenBank/DDBJ databases">
        <authorList>
            <consortium name="Pathogen Informatics"/>
        </authorList>
    </citation>
    <scope>NUCLEOTIDE SEQUENCE [LARGE SCALE GENOMIC DNA]</scope>
</reference>
<gene>
    <name evidence="2" type="ORF">HPBE_LOCUS7297</name>
</gene>
<evidence type="ECO:0000256" key="1">
    <source>
        <dbReference type="SAM" id="MobiDB-lite"/>
    </source>
</evidence>
<reference evidence="4" key="2">
    <citation type="submission" date="2019-09" db="UniProtKB">
        <authorList>
            <consortium name="WormBaseParasite"/>
        </authorList>
    </citation>
    <scope>IDENTIFICATION</scope>
</reference>
<accession>A0A3P7YGM6</accession>
<accession>A0A183FJS1</accession>
<proteinExistence type="predicted"/>
<evidence type="ECO:0000313" key="2">
    <source>
        <dbReference type="EMBL" id="VDO71657.1"/>
    </source>
</evidence>
<keyword evidence="3" id="KW-1185">Reference proteome</keyword>
<evidence type="ECO:0000313" key="4">
    <source>
        <dbReference type="WBParaSite" id="HPBE_0000729601-mRNA-1"/>
    </source>
</evidence>
<sequence>MSRKGRPSSEHVSSMSRKAGPTCKDISPTSFIRCLGSEEVSLMSQKACPDSDDVSPLSRQGFRIHTTCHRCRAKHVRLAKTRHRRRPPGTWVQKRCHRCSESPVRIQTTCHGCRAKHVRVENTCHRRCSIGVRVKKMCHPCRARGSRFRRRATDVAQSTFALRTHVTDVVQQASGLRRCVTHVTPGVPDSHEVLPVKVGPEWGTGEKGPVMGGPVRKGPVMKTG</sequence>
<dbReference type="Proteomes" id="UP000050761">
    <property type="component" value="Unassembled WGS sequence"/>
</dbReference>
<dbReference type="AlphaFoldDB" id="A0A183FJS1"/>
<feature type="region of interest" description="Disordered" evidence="1">
    <location>
        <begin position="1"/>
        <end position="24"/>
    </location>
</feature>
<dbReference type="WBParaSite" id="HPBE_0000729601-mRNA-1">
    <property type="protein sequence ID" value="HPBE_0000729601-mRNA-1"/>
    <property type="gene ID" value="HPBE_0000729601"/>
</dbReference>
<evidence type="ECO:0000313" key="3">
    <source>
        <dbReference type="Proteomes" id="UP000050761"/>
    </source>
</evidence>
<feature type="region of interest" description="Disordered" evidence="1">
    <location>
        <begin position="191"/>
        <end position="224"/>
    </location>
</feature>